<dbReference type="Gene3D" id="3.40.50.410">
    <property type="entry name" value="von Willebrand factor, type A domain"/>
    <property type="match status" value="1"/>
</dbReference>
<sequence length="261" mass="29753">MYNIFPISVCILSMAYYVDGGTDEVGGNKEDTAIVIKAFGKNRPNVAPIRQIRDDKFDADPAFPDICADIEVVLDYSCSLSRKTRDLARNASKAIGYHLLDYDPSLLRTRFGIITYGDLVTRVKNLDEDANAFELVARFDEIDVKRKQGPNCRTHTHLALQEVQNSFKKYERTDVQQIILLFTDGLTFKRRNRASMYIAADRLKTSGVIIYTIQLPHKQGKFQEQEYLRVPHSENHLFNGTDIEITNLIVSQMRIDAPCLV</sequence>
<accession>A0A8J1XLU3</accession>
<comment type="caution">
    <text evidence="1">The sequence shown here is derived from an EMBL/GenBank/DDBJ whole genome shotgun (WGS) entry which is preliminary data.</text>
</comment>
<dbReference type="SMART" id="SM00327">
    <property type="entry name" value="VWA"/>
    <property type="match status" value="1"/>
</dbReference>
<keyword evidence="2" id="KW-1185">Reference proteome</keyword>
<dbReference type="PROSITE" id="PS50234">
    <property type="entry name" value="VWFA"/>
    <property type="match status" value="1"/>
</dbReference>
<dbReference type="EMBL" id="CAIIXF020000012">
    <property type="protein sequence ID" value="CAH1802046.1"/>
    <property type="molecule type" value="Genomic_DNA"/>
</dbReference>
<dbReference type="OrthoDB" id="6132182at2759"/>
<dbReference type="InterPro" id="IPR002035">
    <property type="entry name" value="VWF_A"/>
</dbReference>
<dbReference type="SUPFAM" id="SSF53300">
    <property type="entry name" value="vWA-like"/>
    <property type="match status" value="1"/>
</dbReference>
<dbReference type="Proteomes" id="UP000749559">
    <property type="component" value="Unassembled WGS sequence"/>
</dbReference>
<name>A0A8J1XLU3_OWEFU</name>
<gene>
    <name evidence="1" type="ORF">OFUS_LOCUS25764</name>
</gene>
<dbReference type="Pfam" id="PF00092">
    <property type="entry name" value="VWA"/>
    <property type="match status" value="1"/>
</dbReference>
<dbReference type="PANTHER" id="PTHR24020">
    <property type="entry name" value="COLLAGEN ALPHA"/>
    <property type="match status" value="1"/>
</dbReference>
<dbReference type="AlphaFoldDB" id="A0A8J1XLU3"/>
<dbReference type="InterPro" id="IPR050525">
    <property type="entry name" value="ECM_Assembly_Org"/>
</dbReference>
<protein>
    <submittedName>
        <fullName evidence="1">Uncharacterized protein</fullName>
    </submittedName>
</protein>
<proteinExistence type="predicted"/>
<dbReference type="CDD" id="cd00198">
    <property type="entry name" value="vWFA"/>
    <property type="match status" value="1"/>
</dbReference>
<evidence type="ECO:0000313" key="2">
    <source>
        <dbReference type="Proteomes" id="UP000749559"/>
    </source>
</evidence>
<organism evidence="1 2">
    <name type="scientific">Owenia fusiformis</name>
    <name type="common">Polychaete worm</name>
    <dbReference type="NCBI Taxonomy" id="6347"/>
    <lineage>
        <taxon>Eukaryota</taxon>
        <taxon>Metazoa</taxon>
        <taxon>Spiralia</taxon>
        <taxon>Lophotrochozoa</taxon>
        <taxon>Annelida</taxon>
        <taxon>Polychaeta</taxon>
        <taxon>Sedentaria</taxon>
        <taxon>Canalipalpata</taxon>
        <taxon>Sabellida</taxon>
        <taxon>Oweniida</taxon>
        <taxon>Oweniidae</taxon>
        <taxon>Owenia</taxon>
    </lineage>
</organism>
<dbReference type="InterPro" id="IPR036465">
    <property type="entry name" value="vWFA_dom_sf"/>
</dbReference>
<evidence type="ECO:0000313" key="1">
    <source>
        <dbReference type="EMBL" id="CAH1802046.1"/>
    </source>
</evidence>
<reference evidence="1" key="1">
    <citation type="submission" date="2022-03" db="EMBL/GenBank/DDBJ databases">
        <authorList>
            <person name="Martin C."/>
        </authorList>
    </citation>
    <scope>NUCLEOTIDE SEQUENCE</scope>
</reference>